<dbReference type="GO" id="GO:0005737">
    <property type="term" value="C:cytoplasm"/>
    <property type="evidence" value="ECO:0007669"/>
    <property type="project" value="UniProtKB-SubCell"/>
</dbReference>
<evidence type="ECO:0000256" key="3">
    <source>
        <dbReference type="ARBA" id="ARBA00023242"/>
    </source>
</evidence>
<dbReference type="InterPro" id="IPR046347">
    <property type="entry name" value="bZIP_sf"/>
</dbReference>
<feature type="region of interest" description="Disordered" evidence="5">
    <location>
        <begin position="91"/>
        <end position="147"/>
    </location>
</feature>
<dbReference type="InterPro" id="IPR023167">
    <property type="entry name" value="Yap1_redox_dom_sf"/>
</dbReference>
<dbReference type="CDD" id="cd14688">
    <property type="entry name" value="bZIP_YAP"/>
    <property type="match status" value="1"/>
</dbReference>
<evidence type="ECO:0000256" key="4">
    <source>
        <dbReference type="SAM" id="Coils"/>
    </source>
</evidence>
<protein>
    <recommendedName>
        <fullName evidence="6">BZIP domain-containing protein</fullName>
    </recommendedName>
</protein>
<accession>A0A0C9MZD1</accession>
<dbReference type="STRING" id="91626.A0A0C9MZD1"/>
<dbReference type="Gene3D" id="1.10.238.100">
    <property type="entry name" value="YAP1 redox domain. Chain B"/>
    <property type="match status" value="1"/>
</dbReference>
<dbReference type="InterPro" id="IPR004827">
    <property type="entry name" value="bZIP"/>
</dbReference>
<dbReference type="Proteomes" id="UP000053815">
    <property type="component" value="Unassembled WGS sequence"/>
</dbReference>
<dbReference type="GO" id="GO:0033554">
    <property type="term" value="P:cellular response to stress"/>
    <property type="evidence" value="ECO:0007669"/>
    <property type="project" value="UniProtKB-ARBA"/>
</dbReference>
<keyword evidence="3" id="KW-0539">Nucleus</keyword>
<dbReference type="OrthoDB" id="2593073at2759"/>
<feature type="region of interest" description="Disordered" evidence="5">
    <location>
        <begin position="222"/>
        <end position="272"/>
    </location>
</feature>
<dbReference type="PROSITE" id="PS50217">
    <property type="entry name" value="BZIP"/>
    <property type="match status" value="1"/>
</dbReference>
<dbReference type="Pfam" id="PF08601">
    <property type="entry name" value="PAP1"/>
    <property type="match status" value="1"/>
</dbReference>
<feature type="compositionally biased region" description="Basic and acidic residues" evidence="5">
    <location>
        <begin position="260"/>
        <end position="272"/>
    </location>
</feature>
<dbReference type="AlphaFoldDB" id="A0A0C9MZD1"/>
<feature type="domain" description="BZIP" evidence="6">
    <location>
        <begin position="129"/>
        <end position="192"/>
    </location>
</feature>
<evidence type="ECO:0000313" key="8">
    <source>
        <dbReference type="Proteomes" id="UP000053815"/>
    </source>
</evidence>
<keyword evidence="4" id="KW-0175">Coiled coil</keyword>
<keyword evidence="8" id="KW-1185">Reference proteome</keyword>
<dbReference type="GO" id="GO:0090575">
    <property type="term" value="C:RNA polymerase II transcription regulator complex"/>
    <property type="evidence" value="ECO:0007669"/>
    <property type="project" value="TreeGrafter"/>
</dbReference>
<gene>
    <name evidence="7" type="ORF">MAM1_0169d07135</name>
</gene>
<dbReference type="Pfam" id="PF00170">
    <property type="entry name" value="bZIP_1"/>
    <property type="match status" value="1"/>
</dbReference>
<dbReference type="GO" id="GO:0000976">
    <property type="term" value="F:transcription cis-regulatory region binding"/>
    <property type="evidence" value="ECO:0007669"/>
    <property type="project" value="InterPro"/>
</dbReference>
<dbReference type="Gene3D" id="1.20.5.170">
    <property type="match status" value="1"/>
</dbReference>
<evidence type="ECO:0000313" key="7">
    <source>
        <dbReference type="EMBL" id="GAN07633.1"/>
    </source>
</evidence>
<evidence type="ECO:0000256" key="2">
    <source>
        <dbReference type="ARBA" id="ARBA00004496"/>
    </source>
</evidence>
<proteinExistence type="predicted"/>
<dbReference type="PANTHER" id="PTHR40621">
    <property type="entry name" value="TRANSCRIPTION FACTOR KAPC-RELATED"/>
    <property type="match status" value="1"/>
</dbReference>
<dbReference type="SUPFAM" id="SSF57959">
    <property type="entry name" value="Leucine zipper domain"/>
    <property type="match status" value="1"/>
</dbReference>
<evidence type="ECO:0000256" key="1">
    <source>
        <dbReference type="ARBA" id="ARBA00004123"/>
    </source>
</evidence>
<feature type="coiled-coil region" evidence="4">
    <location>
        <begin position="147"/>
        <end position="192"/>
    </location>
</feature>
<dbReference type="EMBL" id="DF836458">
    <property type="protein sequence ID" value="GAN07633.1"/>
    <property type="molecule type" value="Genomic_DNA"/>
</dbReference>
<name>A0A0C9MZD1_9FUNG</name>
<dbReference type="PANTHER" id="PTHR40621:SF6">
    <property type="entry name" value="AP-1-LIKE TRANSCRIPTION FACTOR YAP1-RELATED"/>
    <property type="match status" value="1"/>
</dbReference>
<dbReference type="PROSITE" id="PS00036">
    <property type="entry name" value="BZIP_BASIC"/>
    <property type="match status" value="1"/>
</dbReference>
<evidence type="ECO:0000256" key="5">
    <source>
        <dbReference type="SAM" id="MobiDB-lite"/>
    </source>
</evidence>
<dbReference type="InterPro" id="IPR013910">
    <property type="entry name" value="TF_PAP1"/>
</dbReference>
<sequence length="403" mass="46446">MTSNTYWQTFPTNMVDAPGLLISQQTPPSHLSHPHQHSHTPPQQQQHPNPQQQQQQQQQQQPWSEDTDKRKWSQEYGDFDINSHANKMFHMDEYNNSNNDPSEGDSPDSGNGSHRRHDLLSDSGLFQGGDQKQRRKEQNRAAQRAFRERKERYVKELQIKIKEMEKKHNDELLRVTQENDSLKALVKRMEAEIYTLKGAAMAFNVSINKMREAGLDVQTTSVIRDTPSPPQSVDRHPSPPPVTTRPYDRPIPRSSAVASLRDREGYSATERHSSIHDSLLDTINRHNSSPVVYNHPYSHHANDATTDDDLTIEDDDPTHSTSFAEREVSRFDHKVDPMMNSGVKMIPCSQIWERLSQHPNFDEFDMDQLCEELKKKAKCSGTGPVIPEFELQEVLRRMDSRQI</sequence>
<dbReference type="SUPFAM" id="SSF111430">
    <property type="entry name" value="YAP1 redox domain"/>
    <property type="match status" value="1"/>
</dbReference>
<comment type="subcellular location">
    <subcellularLocation>
        <location evidence="2">Cytoplasm</location>
    </subcellularLocation>
    <subcellularLocation>
        <location evidence="1">Nucleus</location>
    </subcellularLocation>
</comment>
<dbReference type="InterPro" id="IPR050936">
    <property type="entry name" value="AP-1-like"/>
</dbReference>
<reference evidence="7" key="1">
    <citation type="submission" date="2014-09" db="EMBL/GenBank/DDBJ databases">
        <title>Draft genome sequence of an oleaginous Mucoromycotina fungus Mucor ambiguus NBRC6742.</title>
        <authorList>
            <person name="Takeda I."/>
            <person name="Yamane N."/>
            <person name="Morita T."/>
            <person name="Tamano K."/>
            <person name="Machida M."/>
            <person name="Baker S."/>
            <person name="Koike H."/>
        </authorList>
    </citation>
    <scope>NUCLEOTIDE SEQUENCE</scope>
    <source>
        <strain evidence="7">NBRC 6742</strain>
    </source>
</reference>
<dbReference type="SMART" id="SM00338">
    <property type="entry name" value="BRLZ"/>
    <property type="match status" value="1"/>
</dbReference>
<organism evidence="7">
    <name type="scientific">Mucor ambiguus</name>
    <dbReference type="NCBI Taxonomy" id="91626"/>
    <lineage>
        <taxon>Eukaryota</taxon>
        <taxon>Fungi</taxon>
        <taxon>Fungi incertae sedis</taxon>
        <taxon>Mucoromycota</taxon>
        <taxon>Mucoromycotina</taxon>
        <taxon>Mucoromycetes</taxon>
        <taxon>Mucorales</taxon>
        <taxon>Mucorineae</taxon>
        <taxon>Mucoraceae</taxon>
        <taxon>Mucor</taxon>
    </lineage>
</organism>
<feature type="region of interest" description="Disordered" evidence="5">
    <location>
        <begin position="18"/>
        <end position="73"/>
    </location>
</feature>
<evidence type="ECO:0000259" key="6">
    <source>
        <dbReference type="PROSITE" id="PS50217"/>
    </source>
</evidence>
<dbReference type="GO" id="GO:0001228">
    <property type="term" value="F:DNA-binding transcription activator activity, RNA polymerase II-specific"/>
    <property type="evidence" value="ECO:0007669"/>
    <property type="project" value="TreeGrafter"/>
</dbReference>
<feature type="compositionally biased region" description="Low complexity" evidence="5">
    <location>
        <begin position="39"/>
        <end position="62"/>
    </location>
</feature>